<evidence type="ECO:0000256" key="1">
    <source>
        <dbReference type="SAM" id="SignalP"/>
    </source>
</evidence>
<proteinExistence type="predicted"/>
<evidence type="ECO:0000313" key="2">
    <source>
        <dbReference type="EMBL" id="QQQ41276.1"/>
    </source>
</evidence>
<protein>
    <recommendedName>
        <fullName evidence="4">Secreted protein</fullName>
    </recommendedName>
</protein>
<accession>A0ABD7C1P1</accession>
<organism evidence="2 3">
    <name type="scientific">Stenotrophomonas maltophilia</name>
    <name type="common">Pseudomonas maltophilia</name>
    <name type="synonym">Xanthomonas maltophilia</name>
    <dbReference type="NCBI Taxonomy" id="40324"/>
    <lineage>
        <taxon>Bacteria</taxon>
        <taxon>Pseudomonadati</taxon>
        <taxon>Pseudomonadota</taxon>
        <taxon>Gammaproteobacteria</taxon>
        <taxon>Lysobacterales</taxon>
        <taxon>Lysobacteraceae</taxon>
        <taxon>Stenotrophomonas</taxon>
        <taxon>Stenotrophomonas maltophilia group</taxon>
    </lineage>
</organism>
<dbReference type="EMBL" id="CP067993">
    <property type="protein sequence ID" value="QQQ41276.1"/>
    <property type="molecule type" value="Genomic_DNA"/>
</dbReference>
<name>A0ABD7C1P1_STEMA</name>
<reference evidence="2 3" key="1">
    <citation type="submission" date="2021-01" db="EMBL/GenBank/DDBJ databases">
        <title>Genome Characterization of a novel Stenotrophomonas isolate with high keratinase activity.</title>
        <authorList>
            <person name="Cao Z.-J."/>
        </authorList>
    </citation>
    <scope>NUCLEOTIDE SEQUENCE [LARGE SCALE GENOMIC DNA]</scope>
    <source>
        <strain evidence="2 3">DHHJ</strain>
    </source>
</reference>
<evidence type="ECO:0008006" key="4">
    <source>
        <dbReference type="Google" id="ProtNLM"/>
    </source>
</evidence>
<keyword evidence="1" id="KW-0732">Signal</keyword>
<evidence type="ECO:0000313" key="3">
    <source>
        <dbReference type="Proteomes" id="UP000596095"/>
    </source>
</evidence>
<dbReference type="AlphaFoldDB" id="A0ABD7C1P1"/>
<feature type="chain" id="PRO_5044807273" description="Secreted protein" evidence="1">
    <location>
        <begin position="20"/>
        <end position="106"/>
    </location>
</feature>
<sequence>MFRIIAALALALAATAAVAEEPNPYARYAQPQCAAGFKPVGKSCFKVCPDGQHAPAANVDRCEKDVPQFVKRGFFGGCPTGYVGHPADPRQCTLPIIAERMLRPRR</sequence>
<gene>
    <name evidence="2" type="ORF">JJL50_15125</name>
</gene>
<dbReference type="RefSeq" id="WP_201116933.1">
    <property type="nucleotide sequence ID" value="NZ_CP067993.1"/>
</dbReference>
<feature type="signal peptide" evidence="1">
    <location>
        <begin position="1"/>
        <end position="19"/>
    </location>
</feature>
<dbReference type="Proteomes" id="UP000596095">
    <property type="component" value="Chromosome"/>
</dbReference>